<dbReference type="InterPro" id="IPR043129">
    <property type="entry name" value="ATPase_NBD"/>
</dbReference>
<dbReference type="PANTHER" id="PTHR30005:SF0">
    <property type="entry name" value="RETROGRADE REGULATION PROTEIN 2"/>
    <property type="match status" value="1"/>
</dbReference>
<dbReference type="PANTHER" id="PTHR30005">
    <property type="entry name" value="EXOPOLYPHOSPHATASE"/>
    <property type="match status" value="1"/>
</dbReference>
<gene>
    <name evidence="4" type="ORF">B1R32_11025</name>
</gene>
<keyword evidence="5" id="KW-1185">Reference proteome</keyword>
<dbReference type="EMBL" id="NIGF01000010">
    <property type="protein sequence ID" value="PQV63562.1"/>
    <property type="molecule type" value="Genomic_DNA"/>
</dbReference>
<evidence type="ECO:0000313" key="5">
    <source>
        <dbReference type="Proteomes" id="UP000237684"/>
    </source>
</evidence>
<dbReference type="InterPro" id="IPR030673">
    <property type="entry name" value="PyroPPase_GppA_Ppx"/>
</dbReference>
<evidence type="ECO:0000259" key="3">
    <source>
        <dbReference type="Pfam" id="PF21447"/>
    </source>
</evidence>
<dbReference type="Pfam" id="PF02541">
    <property type="entry name" value="Ppx-GppA"/>
    <property type="match status" value="1"/>
</dbReference>
<comment type="caution">
    <text evidence="4">The sequence shown here is derived from an EMBL/GenBank/DDBJ whole genome shotgun (WGS) entry which is preliminary data.</text>
</comment>
<dbReference type="SUPFAM" id="SSF109604">
    <property type="entry name" value="HD-domain/PDEase-like"/>
    <property type="match status" value="1"/>
</dbReference>
<dbReference type="InterPro" id="IPR003695">
    <property type="entry name" value="Ppx_GppA_N"/>
</dbReference>
<dbReference type="InterPro" id="IPR050273">
    <property type="entry name" value="GppA/Ppx_hydrolase"/>
</dbReference>
<dbReference type="Proteomes" id="UP000237684">
    <property type="component" value="Unassembled WGS sequence"/>
</dbReference>
<accession>A0A2S8SRW8</accession>
<evidence type="ECO:0000313" key="4">
    <source>
        <dbReference type="EMBL" id="PQV63562.1"/>
    </source>
</evidence>
<sequence>MPIRTLVPTPRRTAIIDLGSNSARVVVMNGSPGFSYHLEDEIREIVRLREGMTSAGLSAAAMARGLGTLRLFKQFCDSLEVDHIIATATSAVREAANGPQFLERVESETGLHLRILEGDEEAYYGVLGALGAVPLENGVVVDIGGGSAQISQIKDRRFLRGQALTLGALALTQRFVRSDPIKKSEIKAVQTEIERQLDEVSWLRQARAAEGSLSVVGLGGTIRNLAKIEAARQKFPLQSVNGMQLSLDALDETIRQLSEFPLAQRKRIPGLVRDRADIILPGALVIRAILARLGQNELLISEAGLREGLFFEEFWRDLPYPVVPDLRVWSVLNLARFAKYQEAHTAHVGHISRRLFDQLAPLHGYGEIERQWLDAAAILHDIGILISYNDHHKHSQTLIVSSGLPGYSPREVALISLIARYHRKGAPAPGAFAALLEAGDETKLQHLAAILRLAEYLERGRSGIVRDVTVRFDAQEIHITLMADENPTVELWVARRSGLDLMESAFGRKIILESAAV</sequence>
<dbReference type="OrthoDB" id="9814545at2"/>
<dbReference type="CDD" id="cd24052">
    <property type="entry name" value="ASKHA_NBD_HpPPX-GppA-like"/>
    <property type="match status" value="1"/>
</dbReference>
<dbReference type="Gene3D" id="1.10.3210.10">
    <property type="entry name" value="Hypothetical protein af1432"/>
    <property type="match status" value="1"/>
</dbReference>
<dbReference type="RefSeq" id="WP_105483985.1">
    <property type="nucleotide sequence ID" value="NZ_NIGF01000010.1"/>
</dbReference>
<proteinExistence type="predicted"/>
<dbReference type="InterPro" id="IPR048950">
    <property type="entry name" value="Ppx_GppA_C"/>
</dbReference>
<protein>
    <submittedName>
        <fullName evidence="4">Ppx/GppA phosphatase</fullName>
    </submittedName>
</protein>
<feature type="domain" description="Ppx/GppA phosphatase N-terminal" evidence="2">
    <location>
        <begin position="41"/>
        <end position="313"/>
    </location>
</feature>
<dbReference type="PIRSF" id="PIRSF001267">
    <property type="entry name" value="Pyrophosphatase_GppA_Ppx"/>
    <property type="match status" value="1"/>
</dbReference>
<dbReference type="InParanoid" id="A0A2S8SRW8"/>
<organism evidence="4 5">
    <name type="scientific">Abditibacterium utsteinense</name>
    <dbReference type="NCBI Taxonomy" id="1960156"/>
    <lineage>
        <taxon>Bacteria</taxon>
        <taxon>Pseudomonadati</taxon>
        <taxon>Abditibacteriota</taxon>
        <taxon>Abditibacteriia</taxon>
        <taxon>Abditibacteriales</taxon>
        <taxon>Abditibacteriaceae</taxon>
        <taxon>Abditibacterium</taxon>
    </lineage>
</organism>
<keyword evidence="1" id="KW-0378">Hydrolase</keyword>
<dbReference type="Pfam" id="PF21447">
    <property type="entry name" value="Ppx-GppA_III"/>
    <property type="match status" value="1"/>
</dbReference>
<dbReference type="SUPFAM" id="SSF53067">
    <property type="entry name" value="Actin-like ATPase domain"/>
    <property type="match status" value="2"/>
</dbReference>
<dbReference type="GO" id="GO:0016462">
    <property type="term" value="F:pyrophosphatase activity"/>
    <property type="evidence" value="ECO:0007669"/>
    <property type="project" value="TreeGrafter"/>
</dbReference>
<reference evidence="4 5" key="1">
    <citation type="journal article" date="2018" name="Syst. Appl. Microbiol.">
        <title>Abditibacterium utsteinense sp. nov., the first cultivated member of candidate phylum FBP, isolated from ice-free Antarctic soil samples.</title>
        <authorList>
            <person name="Tahon G."/>
            <person name="Tytgat B."/>
            <person name="Lebbe L."/>
            <person name="Carlier A."/>
            <person name="Willems A."/>
        </authorList>
    </citation>
    <scope>NUCLEOTIDE SEQUENCE [LARGE SCALE GENOMIC DNA]</scope>
    <source>
        <strain evidence="4 5">LMG 29911</strain>
    </source>
</reference>
<name>A0A2S8SRW8_9BACT</name>
<dbReference type="Gene3D" id="3.30.420.40">
    <property type="match status" value="1"/>
</dbReference>
<feature type="domain" description="Ppx/GppA phosphatase C-terminal" evidence="3">
    <location>
        <begin position="327"/>
        <end position="484"/>
    </location>
</feature>
<dbReference type="AlphaFoldDB" id="A0A2S8SRW8"/>
<dbReference type="Gene3D" id="3.30.420.150">
    <property type="entry name" value="Exopolyphosphatase. Domain 2"/>
    <property type="match status" value="1"/>
</dbReference>
<evidence type="ECO:0000259" key="2">
    <source>
        <dbReference type="Pfam" id="PF02541"/>
    </source>
</evidence>
<evidence type="ECO:0000256" key="1">
    <source>
        <dbReference type="ARBA" id="ARBA00022801"/>
    </source>
</evidence>